<dbReference type="GO" id="GO:0016301">
    <property type="term" value="F:kinase activity"/>
    <property type="evidence" value="ECO:0007669"/>
    <property type="project" value="UniProtKB-KW"/>
</dbReference>
<protein>
    <submittedName>
        <fullName evidence="8">A-kinase anchor protein 5</fullName>
    </submittedName>
</protein>
<evidence type="ECO:0000259" key="7">
    <source>
        <dbReference type="PROSITE" id="PS51893"/>
    </source>
</evidence>
<feature type="compositionally biased region" description="Polar residues" evidence="6">
    <location>
        <begin position="10"/>
        <end position="19"/>
    </location>
</feature>
<comment type="subcellular location">
    <subcellularLocation>
        <location evidence="1">Membrane</location>
        <topology evidence="1">Lipid-anchor</topology>
    </subcellularLocation>
</comment>
<evidence type="ECO:0000313" key="8">
    <source>
        <dbReference type="EMBL" id="KYO18540.1"/>
    </source>
</evidence>
<feature type="region of interest" description="Disordered" evidence="6">
    <location>
        <begin position="255"/>
        <end position="291"/>
    </location>
</feature>
<dbReference type="RefSeq" id="XP_014454327.1">
    <property type="nucleotide sequence ID" value="XM_014598841.3"/>
</dbReference>
<keyword evidence="9" id="KW-1185">Reference proteome</keyword>
<evidence type="ECO:0000256" key="4">
    <source>
        <dbReference type="ARBA" id="ARBA00023136"/>
    </source>
</evidence>
<dbReference type="InterPro" id="IPR042375">
    <property type="entry name" value="AKAP5"/>
</dbReference>
<comment type="caution">
    <text evidence="8">The sequence shown here is derived from an EMBL/GenBank/DDBJ whole genome shotgun (WGS) entry which is preliminary data.</text>
</comment>
<dbReference type="OrthoDB" id="9905114at2759"/>
<name>A0A151M228_ALLMI</name>
<dbReference type="GeneID" id="102572433"/>
<dbReference type="GO" id="GO:0060090">
    <property type="term" value="F:molecular adaptor activity"/>
    <property type="evidence" value="ECO:0007669"/>
    <property type="project" value="TreeGrafter"/>
</dbReference>
<feature type="compositionally biased region" description="Basic and acidic residues" evidence="6">
    <location>
        <begin position="222"/>
        <end position="233"/>
    </location>
</feature>
<dbReference type="PANTHER" id="PTHR15182">
    <property type="entry name" value="A-KINASE ANCHOR PROTEIN 5-RELATED"/>
    <property type="match status" value="1"/>
</dbReference>
<dbReference type="GO" id="GO:0005516">
    <property type="term" value="F:calmodulin binding"/>
    <property type="evidence" value="ECO:0007669"/>
    <property type="project" value="UniProtKB-KW"/>
</dbReference>
<dbReference type="GO" id="GO:0031698">
    <property type="term" value="F:beta-2 adrenergic receptor binding"/>
    <property type="evidence" value="ECO:0007669"/>
    <property type="project" value="TreeGrafter"/>
</dbReference>
<feature type="compositionally biased region" description="Polar residues" evidence="6">
    <location>
        <begin position="259"/>
        <end position="270"/>
    </location>
</feature>
<dbReference type="GO" id="GO:0035254">
    <property type="term" value="F:glutamate receptor binding"/>
    <property type="evidence" value="ECO:0007669"/>
    <property type="project" value="TreeGrafter"/>
</dbReference>
<evidence type="ECO:0000256" key="2">
    <source>
        <dbReference type="ARBA" id="ARBA00022553"/>
    </source>
</evidence>
<dbReference type="GO" id="GO:0008179">
    <property type="term" value="F:adenylate cyclase binding"/>
    <property type="evidence" value="ECO:0007669"/>
    <property type="project" value="InterPro"/>
</dbReference>
<keyword evidence="4" id="KW-0472">Membrane</keyword>
<feature type="domain" description="A kinase-anchoring proteins AKAP-5 and AKAP-12 calmodulin (CaM)-binding" evidence="7">
    <location>
        <begin position="87"/>
        <end position="107"/>
    </location>
</feature>
<dbReference type="GO" id="GO:0060076">
    <property type="term" value="C:excitatory synapse"/>
    <property type="evidence" value="ECO:0007669"/>
    <property type="project" value="TreeGrafter"/>
</dbReference>
<dbReference type="PROSITE" id="PS51893">
    <property type="entry name" value="AKAP_CAM_BD"/>
    <property type="match status" value="1"/>
</dbReference>
<evidence type="ECO:0000256" key="3">
    <source>
        <dbReference type="ARBA" id="ARBA00022860"/>
    </source>
</evidence>
<evidence type="ECO:0000313" key="9">
    <source>
        <dbReference type="Proteomes" id="UP000050525"/>
    </source>
</evidence>
<dbReference type="PANTHER" id="PTHR15182:SF0">
    <property type="entry name" value="A-KINASE ANCHOR PROTEIN 5"/>
    <property type="match status" value="1"/>
</dbReference>
<evidence type="ECO:0000256" key="1">
    <source>
        <dbReference type="ARBA" id="ARBA00004635"/>
    </source>
</evidence>
<feature type="region of interest" description="Disordered" evidence="6">
    <location>
        <begin position="418"/>
        <end position="443"/>
    </location>
</feature>
<dbReference type="GO" id="GO:0014069">
    <property type="term" value="C:postsynaptic density"/>
    <property type="evidence" value="ECO:0007669"/>
    <property type="project" value="TreeGrafter"/>
</dbReference>
<keyword evidence="5" id="KW-0449">Lipoprotein</keyword>
<dbReference type="Proteomes" id="UP000050525">
    <property type="component" value="Unassembled WGS sequence"/>
</dbReference>
<dbReference type="CTD" id="9495"/>
<dbReference type="EMBL" id="AKHW03006807">
    <property type="protein sequence ID" value="KYO18540.1"/>
    <property type="molecule type" value="Genomic_DNA"/>
</dbReference>
<keyword evidence="2" id="KW-0597">Phosphoprotein</keyword>
<evidence type="ECO:0000256" key="5">
    <source>
        <dbReference type="ARBA" id="ARBA00023288"/>
    </source>
</evidence>
<dbReference type="AlphaFoldDB" id="A0A151M228"/>
<dbReference type="GO" id="GO:0032590">
    <property type="term" value="C:dendrite membrane"/>
    <property type="evidence" value="ECO:0007669"/>
    <property type="project" value="TreeGrafter"/>
</dbReference>
<dbReference type="GO" id="GO:0034237">
    <property type="term" value="F:protein kinase A regulatory subunit binding"/>
    <property type="evidence" value="ECO:0007669"/>
    <property type="project" value="TreeGrafter"/>
</dbReference>
<feature type="compositionally biased region" description="Basic and acidic residues" evidence="6">
    <location>
        <begin position="203"/>
        <end position="215"/>
    </location>
</feature>
<evidence type="ECO:0000256" key="6">
    <source>
        <dbReference type="SAM" id="MobiDB-lite"/>
    </source>
</evidence>
<proteinExistence type="predicted"/>
<feature type="compositionally biased region" description="Polar residues" evidence="6">
    <location>
        <begin position="62"/>
        <end position="71"/>
    </location>
</feature>
<keyword evidence="3" id="KW-0112">Calmodulin-binding</keyword>
<dbReference type="KEGG" id="amj:102572433"/>
<dbReference type="STRING" id="8496.A0A151M228"/>
<dbReference type="GO" id="GO:0043197">
    <property type="term" value="C:dendritic spine"/>
    <property type="evidence" value="ECO:0007669"/>
    <property type="project" value="TreeGrafter"/>
</dbReference>
<dbReference type="GO" id="GO:0050811">
    <property type="term" value="F:GABA receptor binding"/>
    <property type="evidence" value="ECO:0007669"/>
    <property type="project" value="TreeGrafter"/>
</dbReference>
<reference evidence="8 9" key="1">
    <citation type="journal article" date="2012" name="Genome Biol.">
        <title>Sequencing three crocodilian genomes to illuminate the evolution of archosaurs and amniotes.</title>
        <authorList>
            <person name="St John J.A."/>
            <person name="Braun E.L."/>
            <person name="Isberg S.R."/>
            <person name="Miles L.G."/>
            <person name="Chong A.Y."/>
            <person name="Gongora J."/>
            <person name="Dalzell P."/>
            <person name="Moran C."/>
            <person name="Bed'hom B."/>
            <person name="Abzhanov A."/>
            <person name="Burgess S.C."/>
            <person name="Cooksey A.M."/>
            <person name="Castoe T.A."/>
            <person name="Crawford N.G."/>
            <person name="Densmore L.D."/>
            <person name="Drew J.C."/>
            <person name="Edwards S.V."/>
            <person name="Faircloth B.C."/>
            <person name="Fujita M.K."/>
            <person name="Greenwold M.J."/>
            <person name="Hoffmann F.G."/>
            <person name="Howard J.M."/>
            <person name="Iguchi T."/>
            <person name="Janes D.E."/>
            <person name="Khan S.Y."/>
            <person name="Kohno S."/>
            <person name="de Koning A.J."/>
            <person name="Lance S.L."/>
            <person name="McCarthy F.M."/>
            <person name="McCormack J.E."/>
            <person name="Merchant M.E."/>
            <person name="Peterson D.G."/>
            <person name="Pollock D.D."/>
            <person name="Pourmand N."/>
            <person name="Raney B.J."/>
            <person name="Roessler K.A."/>
            <person name="Sanford J.R."/>
            <person name="Sawyer R.H."/>
            <person name="Schmidt C.J."/>
            <person name="Triplett E.W."/>
            <person name="Tuberville T.D."/>
            <person name="Venegas-Anaya M."/>
            <person name="Howard J.T."/>
            <person name="Jarvis E.D."/>
            <person name="Guillette L.J.Jr."/>
            <person name="Glenn T.C."/>
            <person name="Green R.E."/>
            <person name="Ray D.A."/>
        </authorList>
    </citation>
    <scope>NUCLEOTIDE SEQUENCE [LARGE SCALE GENOMIC DNA]</scope>
    <source>
        <strain evidence="8">KSC_2009_1</strain>
    </source>
</reference>
<dbReference type="eggNOG" id="ENOG502S1NI">
    <property type="taxonomic scope" value="Eukaryota"/>
</dbReference>
<gene>
    <name evidence="8" type="primary">AKAP5</name>
    <name evidence="8" type="ORF">Y1Q_0014802</name>
</gene>
<feature type="compositionally biased region" description="Basic residues" evidence="6">
    <location>
        <begin position="97"/>
        <end position="110"/>
    </location>
</feature>
<sequence>MEKAAKDIQTENTAESEMQSAAKLCRPAEEEAEKPSMFCFKKRKKSGKKASDVKGTCEEESANLNQTSQCSADHREGKASNPSQSPKGAWAAIKCFVRPRRKLKSSSRKHVPSDSQVQLETSTEEAGLQSLPKKEVRSGLKIPCIRFSGGKRKPSQCEMIEESDDSIKGNEAMGILNKATSEPEDLATAVKSSPDRSFGQSAAKKDSDSTAEKSDSSAGENELLREPGPDTDQHTACPVQSETMNLETVAVIVQEKQCPRSQPETAVHTVTKQDDGNTAFGAEPPEDLPEHVPRVTEVQGRNAMPEKQPGLDEFGSSISVSEDCKSKETIMGSSQSAFRDEAANVQSCSNEQFKLEESKDVDGVGIVITVTDADDCNEVEPSYICKLPLIPRHTKPKGNKKSGNFDFSSFSDCQQGSVAGSGHWREDKNSSHALSPKGLSDQGQRTSEQYELLLIETASSLVKAAIQSSIEQLVNEMALEHNKQNSFL</sequence>
<feature type="region of interest" description="Disordered" evidence="6">
    <location>
        <begin position="1"/>
        <end position="242"/>
    </location>
</feature>
<dbReference type="InterPro" id="IPR001573">
    <property type="entry name" value="AKAP_WSK"/>
</dbReference>
<dbReference type="RefSeq" id="XP_059579297.1">
    <property type="nucleotide sequence ID" value="XM_059723314.1"/>
</dbReference>
<accession>A0A151M228</accession>
<organism evidence="8 9">
    <name type="scientific">Alligator mississippiensis</name>
    <name type="common">American alligator</name>
    <dbReference type="NCBI Taxonomy" id="8496"/>
    <lineage>
        <taxon>Eukaryota</taxon>
        <taxon>Metazoa</taxon>
        <taxon>Chordata</taxon>
        <taxon>Craniata</taxon>
        <taxon>Vertebrata</taxon>
        <taxon>Euteleostomi</taxon>
        <taxon>Archelosauria</taxon>
        <taxon>Archosauria</taxon>
        <taxon>Crocodylia</taxon>
        <taxon>Alligatoridae</taxon>
        <taxon>Alligatorinae</taxon>
        <taxon>Alligator</taxon>
    </lineage>
</organism>